<accession>A0A8J5K8N3</accession>
<dbReference type="PANTHER" id="PTHR21261">
    <property type="entry name" value="BEAT PROTEIN"/>
    <property type="match status" value="1"/>
</dbReference>
<dbReference type="Proteomes" id="UP000747542">
    <property type="component" value="Unassembled WGS sequence"/>
</dbReference>
<gene>
    <name evidence="1" type="ORF">Hamer_G013405</name>
</gene>
<evidence type="ECO:0000313" key="2">
    <source>
        <dbReference type="Proteomes" id="UP000747542"/>
    </source>
</evidence>
<proteinExistence type="predicted"/>
<organism evidence="1 2">
    <name type="scientific">Homarus americanus</name>
    <name type="common">American lobster</name>
    <dbReference type="NCBI Taxonomy" id="6706"/>
    <lineage>
        <taxon>Eukaryota</taxon>
        <taxon>Metazoa</taxon>
        <taxon>Ecdysozoa</taxon>
        <taxon>Arthropoda</taxon>
        <taxon>Crustacea</taxon>
        <taxon>Multicrustacea</taxon>
        <taxon>Malacostraca</taxon>
        <taxon>Eumalacostraca</taxon>
        <taxon>Eucarida</taxon>
        <taxon>Decapoda</taxon>
        <taxon>Pleocyemata</taxon>
        <taxon>Astacidea</taxon>
        <taxon>Nephropoidea</taxon>
        <taxon>Nephropidae</taxon>
        <taxon>Homarus</taxon>
    </lineage>
</organism>
<protein>
    <submittedName>
        <fullName evidence="1">Uncharacterized protein</fullName>
    </submittedName>
</protein>
<evidence type="ECO:0000313" key="1">
    <source>
        <dbReference type="EMBL" id="KAG7170592.1"/>
    </source>
</evidence>
<dbReference type="AlphaFoldDB" id="A0A8J5K8N3"/>
<dbReference type="EMBL" id="JAHLQT010013773">
    <property type="protein sequence ID" value="KAG7170592.1"/>
    <property type="molecule type" value="Genomic_DNA"/>
</dbReference>
<reference evidence="1" key="1">
    <citation type="journal article" date="2021" name="Sci. Adv.">
        <title>The American lobster genome reveals insights on longevity, neural, and immune adaptations.</title>
        <authorList>
            <person name="Polinski J.M."/>
            <person name="Zimin A.V."/>
            <person name="Clark K.F."/>
            <person name="Kohn A.B."/>
            <person name="Sadowski N."/>
            <person name="Timp W."/>
            <person name="Ptitsyn A."/>
            <person name="Khanna P."/>
            <person name="Romanova D.Y."/>
            <person name="Williams P."/>
            <person name="Greenwood S.J."/>
            <person name="Moroz L.L."/>
            <person name="Walt D.R."/>
            <person name="Bodnar A.G."/>
        </authorList>
    </citation>
    <scope>NUCLEOTIDE SEQUENCE</scope>
    <source>
        <strain evidence="1">GMGI-L3</strain>
    </source>
</reference>
<comment type="caution">
    <text evidence="1">The sequence shown here is derived from an EMBL/GenBank/DDBJ whole genome shotgun (WGS) entry which is preliminary data.</text>
</comment>
<name>A0A8J5K8N3_HOMAM</name>
<keyword evidence="2" id="KW-1185">Reference proteome</keyword>
<dbReference type="PANTHER" id="PTHR21261:SF15">
    <property type="entry name" value="BEATEN PATH IIIA, ISOFORM D-RELATED"/>
    <property type="match status" value="1"/>
</dbReference>
<sequence>MKDKAKRNSWQNVTSIWKQLHQSREYLQVGCPIQEWSNKHCGRRSCQDYLSKFSTPTLHQNIERKILGNRCITIEQIVTDLNAITGKSSDRKVTLKEVSLKTSGKYKCEVSAESPSFHTDSGVGELLVVRKYLYPTPAVLVALKYLYPTPAVPCCP</sequence>